<evidence type="ECO:0000313" key="3">
    <source>
        <dbReference type="Proteomes" id="UP000019141"/>
    </source>
</evidence>
<gene>
    <name evidence="2" type="ORF">ETSY1_12135</name>
</gene>
<dbReference type="AlphaFoldDB" id="W4LQM2"/>
<dbReference type="Gene3D" id="3.40.50.300">
    <property type="entry name" value="P-loop containing nucleotide triphosphate hydrolases"/>
    <property type="match status" value="1"/>
</dbReference>
<keyword evidence="1" id="KW-0808">Transferase</keyword>
<dbReference type="InterPro" id="IPR026634">
    <property type="entry name" value="TPST-like"/>
</dbReference>
<dbReference type="Pfam" id="PF13469">
    <property type="entry name" value="Sulfotransfer_3"/>
    <property type="match status" value="1"/>
</dbReference>
<dbReference type="SUPFAM" id="SSF52540">
    <property type="entry name" value="P-loop containing nucleoside triphosphate hydrolases"/>
    <property type="match status" value="1"/>
</dbReference>
<dbReference type="EMBL" id="AZHW01000369">
    <property type="protein sequence ID" value="ETX00180.1"/>
    <property type="molecule type" value="Genomic_DNA"/>
</dbReference>
<dbReference type="Proteomes" id="UP000019141">
    <property type="component" value="Unassembled WGS sequence"/>
</dbReference>
<evidence type="ECO:0000256" key="1">
    <source>
        <dbReference type="ARBA" id="ARBA00022679"/>
    </source>
</evidence>
<comment type="caution">
    <text evidence="2">The sequence shown here is derived from an EMBL/GenBank/DDBJ whole genome shotgun (WGS) entry which is preliminary data.</text>
</comment>
<dbReference type="InterPro" id="IPR027417">
    <property type="entry name" value="P-loop_NTPase"/>
</dbReference>
<keyword evidence="3" id="KW-1185">Reference proteome</keyword>
<dbReference type="HOGENOM" id="CLU_046916_1_2_7"/>
<dbReference type="PANTHER" id="PTHR12788:SF10">
    <property type="entry name" value="PROTEIN-TYROSINE SULFOTRANSFERASE"/>
    <property type="match status" value="1"/>
</dbReference>
<accession>W4LQM2</accession>
<protein>
    <recommendedName>
        <fullName evidence="4">Sulfotransferase</fullName>
    </recommendedName>
</protein>
<sequence>MNAPIFVVGTPRSGTTLTARILGRHSGLFMPGETHFFDDIYARRQELGAPQEARAAAAIATRLSTLYERFNEPNDQQRIQALGGAHALKQLLGTSCRTYGDVLSRFMQFQMHQYPTKVRWGNNVPKDIFYVKDILTFYPEAKFVICVRDIRDFLFSYQYQWKKSSPEHTERIKKLYHPILTSLLWKAAMKQIRVAQALVPLDNLLIMRYEDLARQPEATIHTLCQFLKEPYEEEMLQVEAHNSSFDVQEQGIFSTSIQRWRQHLDPDHIYIAERMARSELHQLGYPPAHVQPNPLKLLYLTASFPYALCWALHANRSIRGPMLPYLKRRIAAFFTSGKKT</sequence>
<reference evidence="2 3" key="1">
    <citation type="journal article" date="2014" name="Nature">
        <title>An environmental bacterial taxon with a large and distinct metabolic repertoire.</title>
        <authorList>
            <person name="Wilson M.C."/>
            <person name="Mori T."/>
            <person name="Ruckert C."/>
            <person name="Uria A.R."/>
            <person name="Helf M.J."/>
            <person name="Takada K."/>
            <person name="Gernert C."/>
            <person name="Steffens U.A."/>
            <person name="Heycke N."/>
            <person name="Schmitt S."/>
            <person name="Rinke C."/>
            <person name="Helfrich E.J."/>
            <person name="Brachmann A.O."/>
            <person name="Gurgui C."/>
            <person name="Wakimoto T."/>
            <person name="Kracht M."/>
            <person name="Crusemann M."/>
            <person name="Hentschel U."/>
            <person name="Abe I."/>
            <person name="Matsunaga S."/>
            <person name="Kalinowski J."/>
            <person name="Takeyama H."/>
            <person name="Piel J."/>
        </authorList>
    </citation>
    <scope>NUCLEOTIDE SEQUENCE [LARGE SCALE GENOMIC DNA]</scope>
    <source>
        <strain evidence="3">TSY1</strain>
    </source>
</reference>
<dbReference type="PANTHER" id="PTHR12788">
    <property type="entry name" value="PROTEIN-TYROSINE SULFOTRANSFERASE 2"/>
    <property type="match status" value="1"/>
</dbReference>
<evidence type="ECO:0000313" key="2">
    <source>
        <dbReference type="EMBL" id="ETX00180.1"/>
    </source>
</evidence>
<name>W4LQM2_ENTF1</name>
<organism evidence="2 3">
    <name type="scientific">Entotheonella factor</name>
    <dbReference type="NCBI Taxonomy" id="1429438"/>
    <lineage>
        <taxon>Bacteria</taxon>
        <taxon>Pseudomonadati</taxon>
        <taxon>Nitrospinota/Tectimicrobiota group</taxon>
        <taxon>Candidatus Tectimicrobiota</taxon>
        <taxon>Candidatus Entotheonellia</taxon>
        <taxon>Candidatus Entotheonellales</taxon>
        <taxon>Candidatus Entotheonellaceae</taxon>
        <taxon>Candidatus Entotheonella</taxon>
    </lineage>
</organism>
<evidence type="ECO:0008006" key="4">
    <source>
        <dbReference type="Google" id="ProtNLM"/>
    </source>
</evidence>
<proteinExistence type="predicted"/>
<dbReference type="GO" id="GO:0008476">
    <property type="term" value="F:protein-tyrosine sulfotransferase activity"/>
    <property type="evidence" value="ECO:0007669"/>
    <property type="project" value="InterPro"/>
</dbReference>